<proteinExistence type="predicted"/>
<accession>A0A9N9CAX4</accession>
<organism evidence="2 3">
    <name type="scientific">Cetraspora pellucida</name>
    <dbReference type="NCBI Taxonomy" id="1433469"/>
    <lineage>
        <taxon>Eukaryota</taxon>
        <taxon>Fungi</taxon>
        <taxon>Fungi incertae sedis</taxon>
        <taxon>Mucoromycota</taxon>
        <taxon>Glomeromycotina</taxon>
        <taxon>Glomeromycetes</taxon>
        <taxon>Diversisporales</taxon>
        <taxon>Gigasporaceae</taxon>
        <taxon>Cetraspora</taxon>
    </lineage>
</organism>
<evidence type="ECO:0000313" key="3">
    <source>
        <dbReference type="Proteomes" id="UP000789759"/>
    </source>
</evidence>
<name>A0A9N9CAX4_9GLOM</name>
<feature type="region of interest" description="Disordered" evidence="1">
    <location>
        <begin position="168"/>
        <end position="214"/>
    </location>
</feature>
<gene>
    <name evidence="2" type="ORF">CPELLU_LOCUS6730</name>
</gene>
<dbReference type="EMBL" id="CAJVQA010004281">
    <property type="protein sequence ID" value="CAG8595272.1"/>
    <property type="molecule type" value="Genomic_DNA"/>
</dbReference>
<dbReference type="Proteomes" id="UP000789759">
    <property type="component" value="Unassembled WGS sequence"/>
</dbReference>
<comment type="caution">
    <text evidence="2">The sequence shown here is derived from an EMBL/GenBank/DDBJ whole genome shotgun (WGS) entry which is preliminary data.</text>
</comment>
<feature type="compositionally biased region" description="Acidic residues" evidence="1">
    <location>
        <begin position="170"/>
        <end position="182"/>
    </location>
</feature>
<protein>
    <submittedName>
        <fullName evidence="2">3827_t:CDS:1</fullName>
    </submittedName>
</protein>
<evidence type="ECO:0000313" key="2">
    <source>
        <dbReference type="EMBL" id="CAG8595272.1"/>
    </source>
</evidence>
<dbReference type="AlphaFoldDB" id="A0A9N9CAX4"/>
<feature type="compositionally biased region" description="Basic and acidic residues" evidence="1">
    <location>
        <begin position="183"/>
        <end position="202"/>
    </location>
</feature>
<keyword evidence="3" id="KW-1185">Reference proteome</keyword>
<reference evidence="2" key="1">
    <citation type="submission" date="2021-06" db="EMBL/GenBank/DDBJ databases">
        <authorList>
            <person name="Kallberg Y."/>
            <person name="Tangrot J."/>
            <person name="Rosling A."/>
        </authorList>
    </citation>
    <scope>NUCLEOTIDE SEQUENCE</scope>
    <source>
        <strain evidence="2">FL966</strain>
    </source>
</reference>
<sequence>MFEKKEPFKDYDTTENYNITEDIEYEDLRYSNIVKENELDKRRFFGVNNITERIGLEDKSFFNGIIASSQIKSVNASLKHLLHNSNVSLYELIEKSNFLFKTLDENLEKFLTSIILQRQRDEIDQSVYYNAAILRDEDLKKAIKKALQTKVESQQLLKLLQNFIKNEYEKSDEESNEESDEEPKEKSEKGSDNNKENQEIARKNNKGAAKNVMM</sequence>
<evidence type="ECO:0000256" key="1">
    <source>
        <dbReference type="SAM" id="MobiDB-lite"/>
    </source>
</evidence>